<organism evidence="2 3">
    <name type="scientific">Pseudonocardia spirodelae</name>
    <dbReference type="NCBI Taxonomy" id="3133431"/>
    <lineage>
        <taxon>Bacteria</taxon>
        <taxon>Bacillati</taxon>
        <taxon>Actinomycetota</taxon>
        <taxon>Actinomycetes</taxon>
        <taxon>Pseudonocardiales</taxon>
        <taxon>Pseudonocardiaceae</taxon>
        <taxon>Pseudonocardia</taxon>
    </lineage>
</organism>
<dbReference type="EMBL" id="JBBJUP010000001">
    <property type="protein sequence ID" value="MEJ8277366.1"/>
    <property type="molecule type" value="Genomic_DNA"/>
</dbReference>
<name>A0ABU8T084_9PSEU</name>
<comment type="caution">
    <text evidence="2">The sequence shown here is derived from an EMBL/GenBank/DDBJ whole genome shotgun (WGS) entry which is preliminary data.</text>
</comment>
<proteinExistence type="predicted"/>
<dbReference type="RefSeq" id="WP_340285395.1">
    <property type="nucleotide sequence ID" value="NZ_JBBJUP010000001.1"/>
</dbReference>
<accession>A0ABU8T084</accession>
<dbReference type="Pfam" id="PF11575">
    <property type="entry name" value="FhuF_C"/>
    <property type="match status" value="1"/>
</dbReference>
<evidence type="ECO:0000313" key="2">
    <source>
        <dbReference type="EMBL" id="MEJ8277366.1"/>
    </source>
</evidence>
<evidence type="ECO:0000313" key="3">
    <source>
        <dbReference type="Proteomes" id="UP001364211"/>
    </source>
</evidence>
<feature type="domain" description="Ferric siderophore reductase C-terminal" evidence="1">
    <location>
        <begin position="222"/>
        <end position="242"/>
    </location>
</feature>
<dbReference type="Proteomes" id="UP001364211">
    <property type="component" value="Unassembled WGS sequence"/>
</dbReference>
<keyword evidence="3" id="KW-1185">Reference proteome</keyword>
<dbReference type="InterPro" id="IPR024726">
    <property type="entry name" value="FhuF_C"/>
</dbReference>
<sequence length="252" mass="25764">MTRVRAAAPPVGEVLAGLAAVGPFFELRELAAERAAGRPVRDLAAFLAPDALLDRVERTRVALGAPPPLGRRIAASVMVQGLAARLVSGPLAALALHGVVLDVAPATLWWSTTPLGDVVALGPPRIVPAASGGPSPLGPLLDDVLAPLVAATRDRFGVSGTVLWGNVASSVAGAKRVLDIERPDACAAVAAAAADLLAHPRLTGTGERRPPVAPDHVWSFRRRSCCLYYRVPGGSTCADCVLADRGDPGAGG</sequence>
<evidence type="ECO:0000259" key="1">
    <source>
        <dbReference type="Pfam" id="PF11575"/>
    </source>
</evidence>
<reference evidence="2 3" key="1">
    <citation type="submission" date="2024-03" db="EMBL/GenBank/DDBJ databases">
        <title>Draft genome sequence of Pseudonocardia sp. DW16-2.</title>
        <authorList>
            <person name="Duangmal K."/>
        </authorList>
    </citation>
    <scope>NUCLEOTIDE SEQUENCE [LARGE SCALE GENOMIC DNA]</scope>
    <source>
        <strain evidence="2 3">DW16-2</strain>
    </source>
</reference>
<gene>
    <name evidence="2" type="ORF">WJX68_00335</name>
</gene>
<protein>
    <submittedName>
        <fullName evidence="2">(2Fe-2S)-binding protein</fullName>
    </submittedName>
</protein>